<dbReference type="SUPFAM" id="SSF58100">
    <property type="entry name" value="Bacterial hemolysins"/>
    <property type="match status" value="1"/>
</dbReference>
<evidence type="ECO:0000256" key="2">
    <source>
        <dbReference type="SAM" id="SignalP"/>
    </source>
</evidence>
<feature type="signal peptide" evidence="2">
    <location>
        <begin position="1"/>
        <end position="18"/>
    </location>
</feature>
<dbReference type="EMBL" id="HBHK01022352">
    <property type="protein sequence ID" value="CAD9700283.1"/>
    <property type="molecule type" value="Transcribed_RNA"/>
</dbReference>
<feature type="coiled-coil region" evidence="1">
    <location>
        <begin position="150"/>
        <end position="184"/>
    </location>
</feature>
<organism evidence="3">
    <name type="scientific">Mucochytrium quahogii</name>
    <dbReference type="NCBI Taxonomy" id="96639"/>
    <lineage>
        <taxon>Eukaryota</taxon>
        <taxon>Sar</taxon>
        <taxon>Stramenopiles</taxon>
        <taxon>Bigyra</taxon>
        <taxon>Labyrinthulomycetes</taxon>
        <taxon>Thraustochytrida</taxon>
        <taxon>Thraustochytriidae</taxon>
        <taxon>Mucochytrium</taxon>
    </lineage>
</organism>
<evidence type="ECO:0000313" key="3">
    <source>
        <dbReference type="EMBL" id="CAD9700283.1"/>
    </source>
</evidence>
<dbReference type="AlphaFoldDB" id="A0A7S2WPM6"/>
<name>A0A7S2WPM6_9STRA</name>
<feature type="chain" id="PRO_5031202301" evidence="2">
    <location>
        <begin position="19"/>
        <end position="351"/>
    </location>
</feature>
<accession>A0A7S2WPM6</accession>
<reference evidence="3" key="1">
    <citation type="submission" date="2021-01" db="EMBL/GenBank/DDBJ databases">
        <authorList>
            <person name="Corre E."/>
            <person name="Pelletier E."/>
            <person name="Niang G."/>
            <person name="Scheremetjew M."/>
            <person name="Finn R."/>
            <person name="Kale V."/>
            <person name="Holt S."/>
            <person name="Cochrane G."/>
            <person name="Meng A."/>
            <person name="Brown T."/>
            <person name="Cohen L."/>
        </authorList>
    </citation>
    <scope>NUCLEOTIDE SEQUENCE</scope>
    <source>
        <strain evidence="3">NY070348D</strain>
    </source>
</reference>
<keyword evidence="1" id="KW-0175">Coiled coil</keyword>
<gene>
    <name evidence="3" type="ORF">QSP1433_LOCUS14195</name>
</gene>
<evidence type="ECO:0000256" key="1">
    <source>
        <dbReference type="SAM" id="Coils"/>
    </source>
</evidence>
<proteinExistence type="predicted"/>
<keyword evidence="2" id="KW-0732">Signal</keyword>
<dbReference type="Gene3D" id="1.20.1170.10">
    <property type="match status" value="1"/>
</dbReference>
<protein>
    <submittedName>
        <fullName evidence="3">Uncharacterized protein</fullName>
    </submittedName>
</protein>
<sequence length="351" mass="38370">MKIFQGLLILSGAAMCNAAQSIRSLTPATGGIESNPFGVVSTAARAMKNTTKLLEKLVMTTDEEQVILDAEKTLLLARTNFGSIIGEDGVEAIENLKTGFLGYKGVNGKAINMISTLNSTITRVISALGLVPAQEDGFTHAQMMLLKLTFEQLRTAMTKFVENVSEAKEEYTELRETMMSVRRKMVVVQGNFSVAKRDQSAYLQSVTDQIRLVNYASCIAALVFAPICITISVGVTEGKVIPDLKNQIGDLINRMDSAIAQFENLESVALNVGEEISAKISALTIISASTTEKQEFITAHQEVISLSPEIRKLCIDDLKALVHTCNEVLNKTFLEKRQVNDTNVLELPLYN</sequence>